<name>A0A2T4BXQ5_TRILO</name>
<dbReference type="STRING" id="983965.A0A2T4BXQ5"/>
<keyword evidence="10" id="KW-1185">Reference proteome</keyword>
<dbReference type="GO" id="GO:0006508">
    <property type="term" value="P:proteolysis"/>
    <property type="evidence" value="ECO:0007669"/>
    <property type="project" value="UniProtKB-KW"/>
</dbReference>
<dbReference type="PROSITE" id="PS50600">
    <property type="entry name" value="ULP_PROTEASE"/>
    <property type="match status" value="1"/>
</dbReference>
<evidence type="ECO:0000259" key="8">
    <source>
        <dbReference type="PROSITE" id="PS50600"/>
    </source>
</evidence>
<organism evidence="9 10">
    <name type="scientific">Trichoderma longibrachiatum ATCC 18648</name>
    <dbReference type="NCBI Taxonomy" id="983965"/>
    <lineage>
        <taxon>Eukaryota</taxon>
        <taxon>Fungi</taxon>
        <taxon>Dikarya</taxon>
        <taxon>Ascomycota</taxon>
        <taxon>Pezizomycotina</taxon>
        <taxon>Sordariomycetes</taxon>
        <taxon>Hypocreomycetidae</taxon>
        <taxon>Hypocreales</taxon>
        <taxon>Hypocreaceae</taxon>
        <taxon>Trichoderma</taxon>
    </lineage>
</organism>
<dbReference type="OrthoDB" id="1939479at2759"/>
<feature type="coiled-coil region" evidence="5">
    <location>
        <begin position="254"/>
        <end position="285"/>
    </location>
</feature>
<evidence type="ECO:0000256" key="3">
    <source>
        <dbReference type="ARBA" id="ARBA00022801"/>
    </source>
</evidence>
<dbReference type="GO" id="GO:0000338">
    <property type="term" value="P:protein deneddylation"/>
    <property type="evidence" value="ECO:0007669"/>
    <property type="project" value="TreeGrafter"/>
</dbReference>
<keyword evidence="2" id="KW-0645">Protease</keyword>
<keyword evidence="7" id="KW-0472">Membrane</keyword>
<evidence type="ECO:0000256" key="5">
    <source>
        <dbReference type="SAM" id="Coils"/>
    </source>
</evidence>
<evidence type="ECO:0000256" key="7">
    <source>
        <dbReference type="SAM" id="Phobius"/>
    </source>
</evidence>
<dbReference type="SUPFAM" id="SSF54001">
    <property type="entry name" value="Cysteine proteinases"/>
    <property type="match status" value="1"/>
</dbReference>
<evidence type="ECO:0000256" key="1">
    <source>
        <dbReference type="ARBA" id="ARBA00005234"/>
    </source>
</evidence>
<comment type="similarity">
    <text evidence="1">Belongs to the peptidase C48 family.</text>
</comment>
<sequence length="551" mass="62227">MQELRPITSVAQRRSLMFVIFVMSLIHIFIIGPCFFFVAALHVLAKFVYKHVCCFDFAWSAVIALYKKQVANFEKEHPPQDGQPGSDSSSAEQPEQPATEDAESPQTMPPFMIDDDSQLLSDSSIFASSDIMRNIAAFKAPVDTADLMNTDIYNNSDVLTDVAAIIARNDKGKEKAHALTAIDEETEEDLWLHPTVCERRETEQRAYEALKSKFGRSRASRVPSLQSSATTSVDPLKRIDNILTTSSHRTLTISDESKAEMRNLHQKAEEARLAENRKRQSLEKSMELNAKLFVRNSAILRASKGPREIIPNLPEEWIQKVSDTIGAPEDMVLATTCQGIPLHRRDFVSVVAAKSWLNDEIVNGALAELDKQINLANGVFVSEAFNKKRKSLVLNSFFWPKMMQTGGRDSQRWLRRAGISTSSFLDLDIVLIPICEAYHWTLLALKPRQRTVVHMDSFNRPSSHPQLAIEWMKDLLGDAYTEPWTVDYIMSPHQKNSYDCGVHTITNAMCLALGLDPMTHYSSRQLSLQRLRIAGMFLNGGFEGEFTLWRE</sequence>
<dbReference type="GO" id="GO:0019784">
    <property type="term" value="F:deNEDDylase activity"/>
    <property type="evidence" value="ECO:0007669"/>
    <property type="project" value="InterPro"/>
</dbReference>
<dbReference type="PANTHER" id="PTHR46468:SF1">
    <property type="entry name" value="SENTRIN-SPECIFIC PROTEASE 8"/>
    <property type="match status" value="1"/>
</dbReference>
<feature type="compositionally biased region" description="Polar residues" evidence="6">
    <location>
        <begin position="83"/>
        <end position="93"/>
    </location>
</feature>
<dbReference type="InterPro" id="IPR003653">
    <property type="entry name" value="Peptidase_C48_C"/>
</dbReference>
<dbReference type="EMBL" id="KZ679136">
    <property type="protein sequence ID" value="PTB74121.1"/>
    <property type="molecule type" value="Genomic_DNA"/>
</dbReference>
<dbReference type="InterPro" id="IPR038765">
    <property type="entry name" value="Papain-like_cys_pep_sf"/>
</dbReference>
<dbReference type="PANTHER" id="PTHR46468">
    <property type="entry name" value="SENTRIN-SPECIFIC PROTEASE 8"/>
    <property type="match status" value="1"/>
</dbReference>
<keyword evidence="7" id="KW-0812">Transmembrane</keyword>
<dbReference type="Pfam" id="PF02902">
    <property type="entry name" value="Peptidase_C48"/>
    <property type="match status" value="1"/>
</dbReference>
<dbReference type="InterPro" id="IPR044613">
    <property type="entry name" value="Nep1/2-like"/>
</dbReference>
<accession>A0A2T4BXQ5</accession>
<feature type="region of interest" description="Disordered" evidence="6">
    <location>
        <begin position="75"/>
        <end position="113"/>
    </location>
</feature>
<dbReference type="GO" id="GO:0008234">
    <property type="term" value="F:cysteine-type peptidase activity"/>
    <property type="evidence" value="ECO:0007669"/>
    <property type="project" value="UniProtKB-KW"/>
</dbReference>
<dbReference type="Gene3D" id="3.40.395.10">
    <property type="entry name" value="Adenoviral Proteinase, Chain A"/>
    <property type="match status" value="1"/>
</dbReference>
<evidence type="ECO:0000256" key="2">
    <source>
        <dbReference type="ARBA" id="ARBA00022670"/>
    </source>
</evidence>
<feature type="transmembrane region" description="Helical" evidence="7">
    <location>
        <begin position="16"/>
        <end position="41"/>
    </location>
</feature>
<gene>
    <name evidence="9" type="ORF">M440DRAFT_20951</name>
</gene>
<keyword evidence="5" id="KW-0175">Coiled coil</keyword>
<evidence type="ECO:0000313" key="10">
    <source>
        <dbReference type="Proteomes" id="UP000240760"/>
    </source>
</evidence>
<keyword evidence="3" id="KW-0378">Hydrolase</keyword>
<proteinExistence type="inferred from homology"/>
<evidence type="ECO:0000256" key="4">
    <source>
        <dbReference type="ARBA" id="ARBA00022807"/>
    </source>
</evidence>
<dbReference type="Proteomes" id="UP000240760">
    <property type="component" value="Unassembled WGS sequence"/>
</dbReference>
<dbReference type="AlphaFoldDB" id="A0A2T4BXQ5"/>
<protein>
    <submittedName>
        <fullName evidence="9">Cysteine proteinase</fullName>
    </submittedName>
</protein>
<evidence type="ECO:0000256" key="6">
    <source>
        <dbReference type="SAM" id="MobiDB-lite"/>
    </source>
</evidence>
<reference evidence="9 10" key="1">
    <citation type="submission" date="2016-07" db="EMBL/GenBank/DDBJ databases">
        <title>Multiple horizontal gene transfer events from other fungi enriched the ability of initially mycotrophic Trichoderma (Ascomycota) to feed on dead plant biomass.</title>
        <authorList>
            <consortium name="DOE Joint Genome Institute"/>
            <person name="Aerts A."/>
            <person name="Atanasova L."/>
            <person name="Chenthamara K."/>
            <person name="Zhang J."/>
            <person name="Grujic M."/>
            <person name="Henrissat B."/>
            <person name="Kuo A."/>
            <person name="Salamov A."/>
            <person name="Lipzen A."/>
            <person name="Labutti K."/>
            <person name="Barry K."/>
            <person name="Miao Y."/>
            <person name="Rahimi M.J."/>
            <person name="Shen Q."/>
            <person name="Grigoriev I.V."/>
            <person name="Kubicek C.P."/>
            <person name="Druzhinina I.S."/>
        </authorList>
    </citation>
    <scope>NUCLEOTIDE SEQUENCE [LARGE SCALE GENOMIC DNA]</scope>
    <source>
        <strain evidence="9 10">ATCC 18648</strain>
    </source>
</reference>
<evidence type="ECO:0000313" key="9">
    <source>
        <dbReference type="EMBL" id="PTB74121.1"/>
    </source>
</evidence>
<feature type="domain" description="Ubiquitin-like protease family profile" evidence="8">
    <location>
        <begin position="340"/>
        <end position="511"/>
    </location>
</feature>
<keyword evidence="7" id="KW-1133">Transmembrane helix</keyword>
<keyword evidence="4" id="KW-0788">Thiol protease</keyword>